<sequence>DDVDEIVSACKALSSMNIECSAVAKLLSHKEPRVQVAAAEALRSMEGAEAASSGLAQLLGGDCYVRVAAAKTLKSLGAKAQSQAAAIGKLLRDSSPGVVAAAAYVLTGMGPAAADYVSALEAALANDKEDISTHMLAAAGVMPKTPEVLRKPACAAAHALGVLGGPSCVGKLLELLNSKDPEVHL</sequence>
<evidence type="ECO:0000313" key="1">
    <source>
        <dbReference type="EMBL" id="CAK9030901.1"/>
    </source>
</evidence>
<dbReference type="EMBL" id="CAXAMM010013265">
    <property type="protein sequence ID" value="CAK9030901.1"/>
    <property type="molecule type" value="Genomic_DNA"/>
</dbReference>
<dbReference type="InterPro" id="IPR016024">
    <property type="entry name" value="ARM-type_fold"/>
</dbReference>
<dbReference type="Pfam" id="PF13646">
    <property type="entry name" value="HEAT_2"/>
    <property type="match status" value="1"/>
</dbReference>
<dbReference type="SMART" id="SM00567">
    <property type="entry name" value="EZ_HEAT"/>
    <property type="match status" value="4"/>
</dbReference>
<evidence type="ECO:0000313" key="2">
    <source>
        <dbReference type="Proteomes" id="UP001642464"/>
    </source>
</evidence>
<feature type="non-terminal residue" evidence="1">
    <location>
        <position position="185"/>
    </location>
</feature>
<dbReference type="Proteomes" id="UP001642464">
    <property type="component" value="Unassembled WGS sequence"/>
</dbReference>
<dbReference type="Gene3D" id="1.25.10.10">
    <property type="entry name" value="Leucine-rich Repeat Variant"/>
    <property type="match status" value="2"/>
</dbReference>
<keyword evidence="2" id="KW-1185">Reference proteome</keyword>
<dbReference type="InterPro" id="IPR011989">
    <property type="entry name" value="ARM-like"/>
</dbReference>
<organism evidence="1 2">
    <name type="scientific">Durusdinium trenchii</name>
    <dbReference type="NCBI Taxonomy" id="1381693"/>
    <lineage>
        <taxon>Eukaryota</taxon>
        <taxon>Sar</taxon>
        <taxon>Alveolata</taxon>
        <taxon>Dinophyceae</taxon>
        <taxon>Suessiales</taxon>
        <taxon>Symbiodiniaceae</taxon>
        <taxon>Durusdinium</taxon>
    </lineage>
</organism>
<dbReference type="SUPFAM" id="SSF48371">
    <property type="entry name" value="ARM repeat"/>
    <property type="match status" value="1"/>
</dbReference>
<feature type="non-terminal residue" evidence="1">
    <location>
        <position position="1"/>
    </location>
</feature>
<reference evidence="1 2" key="1">
    <citation type="submission" date="2024-02" db="EMBL/GenBank/DDBJ databases">
        <authorList>
            <person name="Chen Y."/>
            <person name="Shah S."/>
            <person name="Dougan E. K."/>
            <person name="Thang M."/>
            <person name="Chan C."/>
        </authorList>
    </citation>
    <scope>NUCLEOTIDE SEQUENCE [LARGE SCALE GENOMIC DNA]</scope>
</reference>
<dbReference type="InterPro" id="IPR004155">
    <property type="entry name" value="PBS_lyase_HEAT"/>
</dbReference>
<gene>
    <name evidence="1" type="ORF">SCF082_LOCUS19392</name>
</gene>
<protein>
    <submittedName>
        <fullName evidence="1">Mitochondrial</fullName>
    </submittedName>
</protein>
<accession>A0ABP0KVH5</accession>
<name>A0ABP0KVH5_9DINO</name>
<comment type="caution">
    <text evidence="1">The sequence shown here is derived from an EMBL/GenBank/DDBJ whole genome shotgun (WGS) entry which is preliminary data.</text>
</comment>
<proteinExistence type="predicted"/>